<evidence type="ECO:0000256" key="2">
    <source>
        <dbReference type="ARBA" id="ARBA00022475"/>
    </source>
</evidence>
<accession>A0A8I3PQE1</accession>
<comment type="subcellular location">
    <subcellularLocation>
        <location evidence="1">Cell membrane</location>
        <topology evidence="1">Lipid-anchor</topology>
    </subcellularLocation>
</comment>
<evidence type="ECO:0000256" key="7">
    <source>
        <dbReference type="ARBA" id="ARBA00023289"/>
    </source>
</evidence>
<feature type="domain" description="Ubiquitin-like" evidence="10">
    <location>
        <begin position="11"/>
        <end position="89"/>
    </location>
</feature>
<evidence type="ECO:0000256" key="1">
    <source>
        <dbReference type="ARBA" id="ARBA00004193"/>
    </source>
</evidence>
<dbReference type="GeneTree" id="ENSGT00390000004952"/>
<keyword evidence="6" id="KW-0449">Lipoprotein</keyword>
<dbReference type="InterPro" id="IPR029071">
    <property type="entry name" value="Ubiquitin-like_domsf"/>
</dbReference>
<keyword evidence="12" id="KW-1185">Reference proteome</keyword>
<evidence type="ECO:0000256" key="3">
    <source>
        <dbReference type="ARBA" id="ARBA00022481"/>
    </source>
</evidence>
<keyword evidence="3" id="KW-0488">Methylation</keyword>
<reference evidence="11" key="1">
    <citation type="submission" date="2020-03" db="EMBL/GenBank/DDBJ databases">
        <title>Long-read based genome assembly of a Labrador retriever dog.</title>
        <authorList>
            <person name="Eory L."/>
            <person name="Zhang W."/>
            <person name="Schoenebeck J."/>
        </authorList>
    </citation>
    <scope>NUCLEOTIDE SEQUENCE [LARGE SCALE GENOMIC DNA]</scope>
    <source>
        <strain evidence="11">Labrador retriever</strain>
    </source>
</reference>
<keyword evidence="5" id="KW-0564">Palmitate</keyword>
<dbReference type="PROSITE" id="PS50053">
    <property type="entry name" value="UBIQUITIN_2"/>
    <property type="match status" value="1"/>
</dbReference>
<dbReference type="FunCoup" id="A0A8I3PQE1">
    <property type="interactions" value="168"/>
</dbReference>
<dbReference type="GO" id="GO:0005886">
    <property type="term" value="C:plasma membrane"/>
    <property type="evidence" value="ECO:0007669"/>
    <property type="project" value="UniProtKB-SubCell"/>
</dbReference>
<evidence type="ECO:0000259" key="10">
    <source>
        <dbReference type="PROSITE" id="PS50053"/>
    </source>
</evidence>
<proteinExistence type="predicted"/>
<dbReference type="PANTHER" id="PTHR13169:SF0">
    <property type="entry name" value="UBIQUITIN-LIKE PROTEIN 3"/>
    <property type="match status" value="1"/>
</dbReference>
<gene>
    <name evidence="11" type="primary">UBL3</name>
</gene>
<dbReference type="InterPro" id="IPR047977">
    <property type="entry name" value="UBL3_Ubl_met"/>
</dbReference>
<evidence type="ECO:0000256" key="5">
    <source>
        <dbReference type="ARBA" id="ARBA00023139"/>
    </source>
</evidence>
<reference evidence="11" key="3">
    <citation type="submission" date="2025-09" db="UniProtKB">
        <authorList>
            <consortium name="Ensembl"/>
        </authorList>
    </citation>
    <scope>IDENTIFICATION</scope>
    <source>
        <strain evidence="11">Boxer</strain>
    </source>
</reference>
<dbReference type="InterPro" id="IPR039540">
    <property type="entry name" value="UBL3-like_ubiquitin_dom"/>
</dbReference>
<dbReference type="InterPro" id="IPR000626">
    <property type="entry name" value="Ubiquitin-like_dom"/>
</dbReference>
<dbReference type="OrthoDB" id="1043111at2759"/>
<organism evidence="11 12">
    <name type="scientific">Canis lupus familiaris</name>
    <name type="common">Dog</name>
    <name type="synonym">Canis familiaris</name>
    <dbReference type="NCBI Taxonomy" id="9615"/>
    <lineage>
        <taxon>Eukaryota</taxon>
        <taxon>Metazoa</taxon>
        <taxon>Chordata</taxon>
        <taxon>Craniata</taxon>
        <taxon>Vertebrata</taxon>
        <taxon>Euteleostomi</taxon>
        <taxon>Mammalia</taxon>
        <taxon>Eutheria</taxon>
        <taxon>Laurasiatheria</taxon>
        <taxon>Carnivora</taxon>
        <taxon>Caniformia</taxon>
        <taxon>Canidae</taxon>
        <taxon>Canis</taxon>
    </lineage>
</organism>
<dbReference type="SUPFAM" id="SSF54236">
    <property type="entry name" value="Ubiquitin-like"/>
    <property type="match status" value="1"/>
</dbReference>
<reference evidence="11" key="2">
    <citation type="submission" date="2025-08" db="UniProtKB">
        <authorList>
            <consortium name="Ensembl"/>
        </authorList>
    </citation>
    <scope>IDENTIFICATION</scope>
    <source>
        <strain evidence="11">Boxer</strain>
    </source>
</reference>
<dbReference type="FunFam" id="3.10.20.90:FF:000167">
    <property type="entry name" value="Ubiquitin-like 3a"/>
    <property type="match status" value="1"/>
</dbReference>
<sequence length="139" mass="15872">MKTRKERIPEINLRLILVSGKTKEFLFSPNDSASDIAKHVYDNWPMDWEEEQVSSPNILRLIYQGRFLHGNVTLGALKLPFGKTTVMHLVARETLPEPNSQGKLLTPATEIGTQEWFRVFGPSEGKEVFIVYEQSLLSK</sequence>
<dbReference type="Gene3D" id="3.10.20.90">
    <property type="entry name" value="Phosphatidylinositol 3-kinase Catalytic Subunit, Chain A, domain 1"/>
    <property type="match status" value="1"/>
</dbReference>
<evidence type="ECO:0000256" key="6">
    <source>
        <dbReference type="ARBA" id="ARBA00023288"/>
    </source>
</evidence>
<protein>
    <recommendedName>
        <fullName evidence="8">Ubiquitin-like protein 3</fullName>
    </recommendedName>
    <alternativeName>
        <fullName evidence="9">Membrane-anchored ubiquitin-fold protein</fullName>
    </alternativeName>
</protein>
<dbReference type="PANTHER" id="PTHR13169">
    <property type="entry name" value="UBIQUITIN-LIKE PROTEIN 3 HCG-1 PROTEIN"/>
    <property type="match status" value="1"/>
</dbReference>
<dbReference type="InterPro" id="IPR040015">
    <property type="entry name" value="UBL3-like"/>
</dbReference>
<keyword evidence="2" id="KW-1003">Cell membrane</keyword>
<keyword evidence="4" id="KW-0472">Membrane</keyword>
<dbReference type="CDD" id="cd17048">
    <property type="entry name" value="Ubl_UBL3"/>
    <property type="match status" value="1"/>
</dbReference>
<evidence type="ECO:0000313" key="11">
    <source>
        <dbReference type="Ensembl" id="ENSCAFP00845030688.1"/>
    </source>
</evidence>
<dbReference type="Pfam" id="PF13881">
    <property type="entry name" value="Rad60-SLD_2"/>
    <property type="match status" value="1"/>
</dbReference>
<evidence type="ECO:0000256" key="4">
    <source>
        <dbReference type="ARBA" id="ARBA00023136"/>
    </source>
</evidence>
<keyword evidence="7" id="KW-0636">Prenylation</keyword>
<evidence type="ECO:0000256" key="8">
    <source>
        <dbReference type="ARBA" id="ARBA00074521"/>
    </source>
</evidence>
<dbReference type="Proteomes" id="UP000805418">
    <property type="component" value="Chromosome 25"/>
</dbReference>
<evidence type="ECO:0000313" key="12">
    <source>
        <dbReference type="Proteomes" id="UP000805418"/>
    </source>
</evidence>
<dbReference type="AlphaFoldDB" id="A0A8I3PQE1"/>
<name>A0A8I3PQE1_CANLF</name>
<dbReference type="Ensembl" id="ENSCAFT00845039183.1">
    <property type="protein sequence ID" value="ENSCAFP00845030688.1"/>
    <property type="gene ID" value="ENSCAFG00845022214.1"/>
</dbReference>
<evidence type="ECO:0000256" key="9">
    <source>
        <dbReference type="ARBA" id="ARBA00078829"/>
    </source>
</evidence>